<dbReference type="GO" id="GO:0003899">
    <property type="term" value="F:DNA-directed RNA polymerase activity"/>
    <property type="evidence" value="ECO:0007669"/>
    <property type="project" value="InterPro"/>
</dbReference>
<dbReference type="GO" id="GO:0008270">
    <property type="term" value="F:zinc ion binding"/>
    <property type="evidence" value="ECO:0007669"/>
    <property type="project" value="UniProtKB-KW"/>
</dbReference>
<sequence length="160" mass="18650">MKEPPDIVETIEQYISEPMVLKGSQLRPYYSLRCPFHGEDKSPSFAVFPNIQRWKCFACSPEGGDVFAFVAKIRGITIEQARELVGHEMTAARHMLKEMSYVPDLYRHESIWDIAREIRLRAKHDLTAIPKAVDWLLLQDEVGYTPDEIVKRYMQHRDTL</sequence>
<organism evidence="5 6">
    <name type="scientific">Microcystis phage Mvi-JY20</name>
    <dbReference type="NCBI Taxonomy" id="3128146"/>
    <lineage>
        <taxon>Viruses</taxon>
        <taxon>Duplodnaviria</taxon>
        <taxon>Heunggongvirae</taxon>
        <taxon>Uroviricota</taxon>
        <taxon>Caudoviricetes</taxon>
    </lineage>
</organism>
<evidence type="ECO:0000313" key="5">
    <source>
        <dbReference type="EMBL" id="XAI95529.1"/>
    </source>
</evidence>
<dbReference type="GO" id="GO:0003677">
    <property type="term" value="F:DNA binding"/>
    <property type="evidence" value="ECO:0007669"/>
    <property type="project" value="InterPro"/>
</dbReference>
<name>A0AAX4QG55_9CAUD</name>
<dbReference type="InterPro" id="IPR002694">
    <property type="entry name" value="Znf_CHC2"/>
</dbReference>
<evidence type="ECO:0000259" key="4">
    <source>
        <dbReference type="SMART" id="SM00400"/>
    </source>
</evidence>
<dbReference type="Pfam" id="PF01807">
    <property type="entry name" value="Zn_ribbon_DnaG"/>
    <property type="match status" value="1"/>
</dbReference>
<proteinExistence type="predicted"/>
<dbReference type="SMART" id="SM00400">
    <property type="entry name" value="ZnF_CHCC"/>
    <property type="match status" value="1"/>
</dbReference>
<protein>
    <recommendedName>
        <fullName evidence="4">Zinc finger CHC2-type domain-containing protein</fullName>
    </recommendedName>
</protein>
<reference evidence="5" key="1">
    <citation type="submission" date="2024-03" db="EMBL/GenBank/DDBJ databases">
        <authorList>
            <person name="Lin W."/>
            <person name="Li D."/>
            <person name="Tong Y."/>
        </authorList>
    </citation>
    <scope>NUCLEOTIDE SEQUENCE</scope>
</reference>
<evidence type="ECO:0000256" key="2">
    <source>
        <dbReference type="ARBA" id="ARBA00022771"/>
    </source>
</evidence>
<feature type="domain" description="Zinc finger CHC2-type" evidence="4">
    <location>
        <begin position="29"/>
        <end position="85"/>
    </location>
</feature>
<dbReference type="GO" id="GO:0006269">
    <property type="term" value="P:DNA replication, synthesis of primer"/>
    <property type="evidence" value="ECO:0007669"/>
    <property type="project" value="TreeGrafter"/>
</dbReference>
<dbReference type="SUPFAM" id="SSF57783">
    <property type="entry name" value="Zinc beta-ribbon"/>
    <property type="match status" value="1"/>
</dbReference>
<accession>A0AAX4QG55</accession>
<keyword evidence="1" id="KW-0479">Metal-binding</keyword>
<dbReference type="EMBL" id="PP438412">
    <property type="protein sequence ID" value="XAI95529.1"/>
    <property type="molecule type" value="Genomic_DNA"/>
</dbReference>
<keyword evidence="3" id="KW-0862">Zinc</keyword>
<dbReference type="PANTHER" id="PTHR30313:SF2">
    <property type="entry name" value="DNA PRIMASE"/>
    <property type="match status" value="1"/>
</dbReference>
<dbReference type="Proteomes" id="UP001459105">
    <property type="component" value="Segment"/>
</dbReference>
<keyword evidence="2" id="KW-0863">Zinc-finger</keyword>
<evidence type="ECO:0000256" key="1">
    <source>
        <dbReference type="ARBA" id="ARBA00022723"/>
    </source>
</evidence>
<dbReference type="Gene3D" id="3.90.580.10">
    <property type="entry name" value="Zinc finger, CHC2-type domain"/>
    <property type="match status" value="1"/>
</dbReference>
<dbReference type="PANTHER" id="PTHR30313">
    <property type="entry name" value="DNA PRIMASE"/>
    <property type="match status" value="1"/>
</dbReference>
<evidence type="ECO:0000313" key="6">
    <source>
        <dbReference type="Proteomes" id="UP001459105"/>
    </source>
</evidence>
<evidence type="ECO:0000256" key="3">
    <source>
        <dbReference type="ARBA" id="ARBA00022833"/>
    </source>
</evidence>
<dbReference type="InterPro" id="IPR036977">
    <property type="entry name" value="DNA_primase_Znf_CHC2"/>
</dbReference>
<dbReference type="InterPro" id="IPR050219">
    <property type="entry name" value="DnaG_primase"/>
</dbReference>